<dbReference type="Proteomes" id="UP001157961">
    <property type="component" value="Unassembled WGS sequence"/>
</dbReference>
<dbReference type="EMBL" id="FXTY01000013">
    <property type="protein sequence ID" value="SMP36052.1"/>
    <property type="molecule type" value="Genomic_DNA"/>
</dbReference>
<evidence type="ECO:0000313" key="1">
    <source>
        <dbReference type="EMBL" id="SMP36052.1"/>
    </source>
</evidence>
<gene>
    <name evidence="1" type="ORF">SAMN06265373_11341</name>
</gene>
<protein>
    <submittedName>
        <fullName evidence="1">Uncharacterized protein</fullName>
    </submittedName>
</protein>
<sequence length="172" mass="19737">MASWTWAPLALAEEELEAFYTFTDLPDVIQRLVDQGWEVQQIDRQLHYKCLTCETEVEAFLSVTPLPTADLLEHSNTYRDRFKRYCADLIISASGRCVRTTPFRVRGHAHPGLKSEIIVGAKRYVRQAIFSKSLHSGPVQITSEVWTDKNSEIPIGISQTLASHMLRFTPWW</sequence>
<name>A0ABY1PLM1_9RHOB</name>
<reference evidence="1 2" key="1">
    <citation type="submission" date="2017-05" db="EMBL/GenBank/DDBJ databases">
        <authorList>
            <person name="Varghese N."/>
            <person name="Submissions S."/>
        </authorList>
    </citation>
    <scope>NUCLEOTIDE SEQUENCE [LARGE SCALE GENOMIC DNA]</scope>
    <source>
        <strain evidence="1 2">DSM 29734</strain>
    </source>
</reference>
<organism evidence="1 2">
    <name type="scientific">Shimia sagamensis</name>
    <dbReference type="NCBI Taxonomy" id="1566352"/>
    <lineage>
        <taxon>Bacteria</taxon>
        <taxon>Pseudomonadati</taxon>
        <taxon>Pseudomonadota</taxon>
        <taxon>Alphaproteobacteria</taxon>
        <taxon>Rhodobacterales</taxon>
        <taxon>Roseobacteraceae</taxon>
    </lineage>
</organism>
<keyword evidence="2" id="KW-1185">Reference proteome</keyword>
<accession>A0ABY1PLM1</accession>
<evidence type="ECO:0000313" key="2">
    <source>
        <dbReference type="Proteomes" id="UP001157961"/>
    </source>
</evidence>
<proteinExistence type="predicted"/>
<comment type="caution">
    <text evidence="1">The sequence shown here is derived from an EMBL/GenBank/DDBJ whole genome shotgun (WGS) entry which is preliminary data.</text>
</comment>